<dbReference type="KEGG" id="mmt:Metme_3527"/>
<proteinExistence type="predicted"/>
<dbReference type="OrthoDB" id="7855297at2"/>
<keyword evidence="2" id="KW-1185">Reference proteome</keyword>
<evidence type="ECO:0000313" key="2">
    <source>
        <dbReference type="Proteomes" id="UP000008888"/>
    </source>
</evidence>
<dbReference type="Gene3D" id="3.40.50.300">
    <property type="entry name" value="P-loop containing nucleotide triphosphate hydrolases"/>
    <property type="match status" value="1"/>
</dbReference>
<dbReference type="PANTHER" id="PTHR36978:SF4">
    <property type="entry name" value="P-LOOP CONTAINING NUCLEOSIDE TRIPHOSPHATE HYDROLASE PROTEIN"/>
    <property type="match status" value="1"/>
</dbReference>
<evidence type="ECO:0008006" key="3">
    <source>
        <dbReference type="Google" id="ProtNLM"/>
    </source>
</evidence>
<dbReference type="SUPFAM" id="SSF52540">
    <property type="entry name" value="P-loop containing nucleoside triphosphate hydrolases"/>
    <property type="match status" value="1"/>
</dbReference>
<dbReference type="HOGENOM" id="CLU_939445_0_0_6"/>
<organism evidence="1 2">
    <name type="scientific">Methylomonas methanica (strain DSM 25384 / MC09)</name>
    <dbReference type="NCBI Taxonomy" id="857087"/>
    <lineage>
        <taxon>Bacteria</taxon>
        <taxon>Pseudomonadati</taxon>
        <taxon>Pseudomonadota</taxon>
        <taxon>Gammaproteobacteria</taxon>
        <taxon>Methylococcales</taxon>
        <taxon>Methylococcaceae</taxon>
        <taxon>Methylomonas</taxon>
    </lineage>
</organism>
<reference key="2">
    <citation type="submission" date="2011-05" db="EMBL/GenBank/DDBJ databases">
        <title>Complete genome sequence of the aerobic marine methanotroph Methylomonas methanica MC09.</title>
        <authorList>
            <person name="Boden R."/>
            <person name="Cunliffe M."/>
            <person name="Scanlan J."/>
            <person name="Moussard H."/>
            <person name="Kits K.D."/>
            <person name="Klotz M."/>
            <person name="Jetten M."/>
            <person name="Vuilleumier S."/>
            <person name="Han J."/>
            <person name="Peters L."/>
            <person name="Mikhailova N."/>
            <person name="Teshima H."/>
            <person name="Tapia R."/>
            <person name="Kyrpides N."/>
            <person name="Ivanova N."/>
            <person name="Pagani I."/>
            <person name="Cheng J.-F."/>
            <person name="Goodwin L."/>
            <person name="Han C."/>
            <person name="Hauser L."/>
            <person name="Land M."/>
            <person name="Lapidus A."/>
            <person name="Lucas S."/>
            <person name="Pitluck S."/>
            <person name="Woyke T."/>
            <person name="Stein L.Y."/>
            <person name="Murrell C."/>
        </authorList>
    </citation>
    <scope>NUCLEOTIDE SEQUENCE</scope>
    <source>
        <strain>MC09</strain>
    </source>
</reference>
<dbReference type="InterPro" id="IPR027417">
    <property type="entry name" value="P-loop_NTPase"/>
</dbReference>
<dbReference type="InterPro" id="IPR040632">
    <property type="entry name" value="Sulfotransfer_4"/>
</dbReference>
<protein>
    <recommendedName>
        <fullName evidence="3">Sulfotransferase family protein</fullName>
    </recommendedName>
</protein>
<dbReference type="Proteomes" id="UP000008888">
    <property type="component" value="Chromosome"/>
</dbReference>
<reference evidence="1 2" key="1">
    <citation type="journal article" date="2011" name="J. Bacteriol.">
        <title>Complete Genome Sequence of the Aerobic Marine Methanotroph Methylomonas methanica MC09.</title>
        <authorList>
            <person name="Boden R."/>
            <person name="Cunliffe M."/>
            <person name="Scanlan J."/>
            <person name="Moussard H."/>
            <person name="Kits K.D."/>
            <person name="Klotz M.G."/>
            <person name="Jetten M.S."/>
            <person name="Vuilleumier S."/>
            <person name="Han J."/>
            <person name="Peters L."/>
            <person name="Mikhailova N."/>
            <person name="Teshima H."/>
            <person name="Tapia R."/>
            <person name="Kyrpides N."/>
            <person name="Ivanova N."/>
            <person name="Pagani I."/>
            <person name="Cheng J.F."/>
            <person name="Goodwin L."/>
            <person name="Han C."/>
            <person name="Hauser L."/>
            <person name="Land M.L."/>
            <person name="Lapidus A."/>
            <person name="Lucas S."/>
            <person name="Pitluck S."/>
            <person name="Woyke T."/>
            <person name="Stein L."/>
            <person name="Murrell J.C."/>
        </authorList>
    </citation>
    <scope>NUCLEOTIDE SEQUENCE [LARGE SCALE GENOMIC DNA]</scope>
    <source>
        <strain evidence="1 2">MC09</strain>
    </source>
</reference>
<dbReference type="AlphaFoldDB" id="G0A7Q0"/>
<dbReference type="eggNOG" id="COG1216">
    <property type="taxonomic scope" value="Bacteria"/>
</dbReference>
<gene>
    <name evidence="1" type="ordered locus">Metme_3527</name>
</gene>
<dbReference type="Pfam" id="PF17784">
    <property type="entry name" value="Sulfotransfer_4"/>
    <property type="match status" value="1"/>
</dbReference>
<dbReference type="EMBL" id="CP002738">
    <property type="protein sequence ID" value="AEG01893.1"/>
    <property type="molecule type" value="Genomic_DNA"/>
</dbReference>
<name>G0A7Q0_METMM</name>
<reference evidence="2" key="3">
    <citation type="submission" date="2011-05" db="EMBL/GenBank/DDBJ databases">
        <title>Complete sequence of Methylomonas methanica MC09.</title>
        <authorList>
            <consortium name="US DOE Joint Genome Institute"/>
            <person name="Lucas S."/>
            <person name="Han J."/>
            <person name="Lapidus A."/>
            <person name="Cheng J.-F."/>
            <person name="Goodwin L."/>
            <person name="Pitluck S."/>
            <person name="Peters L."/>
            <person name="Mikhailova N."/>
            <person name="Teshima H."/>
            <person name="Han C."/>
            <person name="Tapia R."/>
            <person name="Land M."/>
            <person name="Hauser L."/>
            <person name="Kyrpides N."/>
            <person name="Ivanova N."/>
            <person name="Pagani I."/>
            <person name="Stein L."/>
            <person name="Woyke T."/>
        </authorList>
    </citation>
    <scope>NUCLEOTIDE SEQUENCE [LARGE SCALE GENOMIC DNA]</scope>
    <source>
        <strain evidence="2">MC09</strain>
    </source>
</reference>
<accession>G0A7Q0</accession>
<dbReference type="STRING" id="857087.Metme_3527"/>
<dbReference type="RefSeq" id="WP_013820117.1">
    <property type="nucleotide sequence ID" value="NC_015572.1"/>
</dbReference>
<dbReference type="PANTHER" id="PTHR36978">
    <property type="entry name" value="P-LOOP CONTAINING NUCLEOTIDE TRIPHOSPHATE HYDROLASE"/>
    <property type="match status" value="1"/>
</dbReference>
<sequence>MKIIRSISRRLSDKQVDVVMRDICRTINYNSSINDIAQRHDSGLRCSSGWRALPEWIQIAELIVFGDEVKLHLDTSNTEEAIAKIDGIADSLQDELSSLFSHETKPYSSKVFCLGWSKTGTTSLTEALRVLGLFSWHSAPWVVDAHYGNVISEDFINLSEIADYTAVSDLPICALFRELDQAFPGSKYILTVRPAEDWVKSVACAMKDYIAKKDVLESDLSAVRWAYGTEKFDRSLFLQRYAQHNQQVLEYFKGRSDLLVMDIAEENKWQKLCSFLNLPLPDTPFPYLNKRAISNS</sequence>
<evidence type="ECO:0000313" key="1">
    <source>
        <dbReference type="EMBL" id="AEG01893.1"/>
    </source>
</evidence>